<protein>
    <submittedName>
        <fullName evidence="2">Uncharacterized protein</fullName>
    </submittedName>
</protein>
<proteinExistence type="predicted"/>
<evidence type="ECO:0000256" key="1">
    <source>
        <dbReference type="SAM" id="MobiDB-lite"/>
    </source>
</evidence>
<reference evidence="2" key="1">
    <citation type="journal article" date="2022" name="bioRxiv">
        <title>Sequencing and chromosome-scale assembly of the giantPleurodeles waltlgenome.</title>
        <authorList>
            <person name="Brown T."/>
            <person name="Elewa A."/>
            <person name="Iarovenko S."/>
            <person name="Subramanian E."/>
            <person name="Araus A.J."/>
            <person name="Petzold A."/>
            <person name="Susuki M."/>
            <person name="Suzuki K.-i.T."/>
            <person name="Hayashi T."/>
            <person name="Toyoda A."/>
            <person name="Oliveira C."/>
            <person name="Osipova E."/>
            <person name="Leigh N.D."/>
            <person name="Simon A."/>
            <person name="Yun M.H."/>
        </authorList>
    </citation>
    <scope>NUCLEOTIDE SEQUENCE</scope>
    <source>
        <strain evidence="2">20211129_DDA</strain>
        <tissue evidence="2">Liver</tissue>
    </source>
</reference>
<feature type="compositionally biased region" description="Low complexity" evidence="1">
    <location>
        <begin position="26"/>
        <end position="43"/>
    </location>
</feature>
<comment type="caution">
    <text evidence="2">The sequence shown here is derived from an EMBL/GenBank/DDBJ whole genome shotgun (WGS) entry which is preliminary data.</text>
</comment>
<keyword evidence="3" id="KW-1185">Reference proteome</keyword>
<feature type="region of interest" description="Disordered" evidence="1">
    <location>
        <begin position="1"/>
        <end position="73"/>
    </location>
</feature>
<accession>A0AAV7QP70</accession>
<name>A0AAV7QP70_PLEWA</name>
<evidence type="ECO:0000313" key="3">
    <source>
        <dbReference type="Proteomes" id="UP001066276"/>
    </source>
</evidence>
<gene>
    <name evidence="2" type="ORF">NDU88_007566</name>
</gene>
<sequence>MHGSLARSSFLRGQAPVLGPGRACLSQTGEPPSQGSPSPGFPSALRARCHGVRVSEGQRGTPAASLHHPPEPQVTVRSRHFSGAHGTHLGGGPVSGWALIPGLAEMPSARPPSWETYRSGRGQRSRLGPCRHRRQRSLRGLGASGNN</sequence>
<organism evidence="2 3">
    <name type="scientific">Pleurodeles waltl</name>
    <name type="common">Iberian ribbed newt</name>
    <dbReference type="NCBI Taxonomy" id="8319"/>
    <lineage>
        <taxon>Eukaryota</taxon>
        <taxon>Metazoa</taxon>
        <taxon>Chordata</taxon>
        <taxon>Craniata</taxon>
        <taxon>Vertebrata</taxon>
        <taxon>Euteleostomi</taxon>
        <taxon>Amphibia</taxon>
        <taxon>Batrachia</taxon>
        <taxon>Caudata</taxon>
        <taxon>Salamandroidea</taxon>
        <taxon>Salamandridae</taxon>
        <taxon>Pleurodelinae</taxon>
        <taxon>Pleurodeles</taxon>
    </lineage>
</organism>
<feature type="compositionally biased region" description="Basic residues" evidence="1">
    <location>
        <begin position="121"/>
        <end position="137"/>
    </location>
</feature>
<evidence type="ECO:0000313" key="2">
    <source>
        <dbReference type="EMBL" id="KAJ1141232.1"/>
    </source>
</evidence>
<dbReference type="EMBL" id="JANPWB010000010">
    <property type="protein sequence ID" value="KAJ1141232.1"/>
    <property type="molecule type" value="Genomic_DNA"/>
</dbReference>
<dbReference type="Proteomes" id="UP001066276">
    <property type="component" value="Chromosome 6"/>
</dbReference>
<feature type="region of interest" description="Disordered" evidence="1">
    <location>
        <begin position="108"/>
        <end position="147"/>
    </location>
</feature>
<dbReference type="AlphaFoldDB" id="A0AAV7QP70"/>